<dbReference type="Gene3D" id="3.30.450.40">
    <property type="match status" value="1"/>
</dbReference>
<dbReference type="AlphaFoldDB" id="A0A0U5CX19"/>
<dbReference type="SUPFAM" id="SSF55781">
    <property type="entry name" value="GAF domain-like"/>
    <property type="match status" value="1"/>
</dbReference>
<dbReference type="STRING" id="1407499.HHUB_1900"/>
<name>A0A0U5CX19_9EURY</name>
<accession>A0A0U5CX19</accession>
<dbReference type="Proteomes" id="UP000066737">
    <property type="component" value="Chromosome I"/>
</dbReference>
<dbReference type="InterPro" id="IPR003018">
    <property type="entry name" value="GAF"/>
</dbReference>
<evidence type="ECO:0000313" key="2">
    <source>
        <dbReference type="EMBL" id="CQH52910.1"/>
    </source>
</evidence>
<dbReference type="KEGG" id="hhb:Hhub_1900"/>
<keyword evidence="3" id="KW-1185">Reference proteome</keyword>
<evidence type="ECO:0000313" key="3">
    <source>
        <dbReference type="Proteomes" id="UP000066737"/>
    </source>
</evidence>
<gene>
    <name evidence="2" type="ORF">HHUB_1900</name>
</gene>
<dbReference type="GeneID" id="91109376"/>
<evidence type="ECO:0000259" key="1">
    <source>
        <dbReference type="Pfam" id="PF01590"/>
    </source>
</evidence>
<dbReference type="EMBL" id="LN831302">
    <property type="protein sequence ID" value="CQH52910.1"/>
    <property type="molecule type" value="Genomic_DNA"/>
</dbReference>
<proteinExistence type="predicted"/>
<dbReference type="Pfam" id="PF01590">
    <property type="entry name" value="GAF"/>
    <property type="match status" value="1"/>
</dbReference>
<protein>
    <submittedName>
        <fullName evidence="2">GAF domain protein</fullName>
    </submittedName>
</protein>
<sequence length="238" mass="25933">MNHESYLRAVDLPEYADRATNAAERGAALVARPPHATVDADTVEDCYVYPVPELGPDGSCGVGLAEEPYNLAPICGLEYEPERLRDHPNTARLVALDETVRRLAEETNPDWLGVYRRATNPDGEEVLVKEAYVGEHSRAEFPLTESFAERSNNSTVGLTGDAVLVEDVADYDGPYYECDDSVQSEFCCPILAGDDVVGIIDAEAHEPEFFTEERVLTIVGACAALADSDLLTPPRVEA</sequence>
<feature type="domain" description="GAF" evidence="1">
    <location>
        <begin position="95"/>
        <end position="217"/>
    </location>
</feature>
<reference evidence="3" key="1">
    <citation type="journal article" date="2016" name="Environ. Microbiol.">
        <title>The complete genome of a viable archaeum isolated from 123-million-year-old rock salt.</title>
        <authorList>
            <person name="Jaakkola S.T."/>
            <person name="Pfeiffer F."/>
            <person name="Ravantti J.J."/>
            <person name="Guo Q."/>
            <person name="Liu Y."/>
            <person name="Chen X."/>
            <person name="Ma H."/>
            <person name="Yang C."/>
            <person name="Oksanen H.M."/>
            <person name="Bamford D.H."/>
        </authorList>
    </citation>
    <scope>NUCLEOTIDE SEQUENCE</scope>
    <source>
        <strain evidence="3">JI20-1</strain>
    </source>
</reference>
<dbReference type="OrthoDB" id="250544at2157"/>
<dbReference type="InterPro" id="IPR029016">
    <property type="entry name" value="GAF-like_dom_sf"/>
</dbReference>
<dbReference type="RefSeq" id="WP_059056362.1">
    <property type="nucleotide sequence ID" value="NZ_CEML01000002.1"/>
</dbReference>
<organism evidence="2 3">
    <name type="scientific">Halobacterium hubeiense</name>
    <dbReference type="NCBI Taxonomy" id="1407499"/>
    <lineage>
        <taxon>Archaea</taxon>
        <taxon>Methanobacteriati</taxon>
        <taxon>Methanobacteriota</taxon>
        <taxon>Stenosarchaea group</taxon>
        <taxon>Halobacteria</taxon>
        <taxon>Halobacteriales</taxon>
        <taxon>Halobacteriaceae</taxon>
        <taxon>Halobacterium</taxon>
    </lineage>
</organism>